<feature type="transmembrane region" description="Helical" evidence="7">
    <location>
        <begin position="265"/>
        <end position="284"/>
    </location>
</feature>
<evidence type="ECO:0000256" key="7">
    <source>
        <dbReference type="SAM" id="Phobius"/>
    </source>
</evidence>
<gene>
    <name evidence="8" type="ORF">EDD62_0901</name>
</gene>
<dbReference type="GO" id="GO:0005886">
    <property type="term" value="C:plasma membrane"/>
    <property type="evidence" value="ECO:0007669"/>
    <property type="project" value="UniProtKB-SubCell"/>
</dbReference>
<comment type="subcellular location">
    <subcellularLocation>
        <location evidence="1">Cell membrane</location>
        <topology evidence="1">Multi-pass membrane protein</topology>
    </subcellularLocation>
</comment>
<keyword evidence="3" id="KW-1003">Cell membrane</keyword>
<feature type="transmembrane region" description="Helical" evidence="7">
    <location>
        <begin position="166"/>
        <end position="193"/>
    </location>
</feature>
<feature type="transmembrane region" description="Helical" evidence="7">
    <location>
        <begin position="84"/>
        <end position="109"/>
    </location>
</feature>
<evidence type="ECO:0000256" key="4">
    <source>
        <dbReference type="ARBA" id="ARBA00022692"/>
    </source>
</evidence>
<evidence type="ECO:0000256" key="3">
    <source>
        <dbReference type="ARBA" id="ARBA00022475"/>
    </source>
</evidence>
<evidence type="ECO:0000313" key="8">
    <source>
        <dbReference type="EMBL" id="RPF58257.1"/>
    </source>
</evidence>
<reference evidence="8 9" key="1">
    <citation type="submission" date="2018-11" db="EMBL/GenBank/DDBJ databases">
        <title>Genomic Encyclopedia of Type Strains, Phase IV (KMG-IV): sequencing the most valuable type-strain genomes for metagenomic binning, comparative biology and taxonomic classification.</title>
        <authorList>
            <person name="Goeker M."/>
        </authorList>
    </citation>
    <scope>NUCLEOTIDE SEQUENCE [LARGE SCALE GENOMIC DNA]</scope>
    <source>
        <strain evidence="8 9">DSM 29158</strain>
    </source>
</reference>
<proteinExistence type="inferred from homology"/>
<feature type="transmembrane region" description="Helical" evidence="7">
    <location>
        <begin position="121"/>
        <end position="141"/>
    </location>
</feature>
<evidence type="ECO:0000313" key="9">
    <source>
        <dbReference type="Proteomes" id="UP000277108"/>
    </source>
</evidence>
<dbReference type="OrthoDB" id="2416742at2"/>
<organism evidence="8 9">
    <name type="scientific">Abyssicoccus albus</name>
    <dbReference type="NCBI Taxonomy" id="1817405"/>
    <lineage>
        <taxon>Bacteria</taxon>
        <taxon>Bacillati</taxon>
        <taxon>Bacillota</taxon>
        <taxon>Bacilli</taxon>
        <taxon>Bacillales</taxon>
        <taxon>Abyssicoccaceae</taxon>
    </lineage>
</organism>
<accession>A0A3N5BKL2</accession>
<feature type="transmembrane region" description="Helical" evidence="7">
    <location>
        <begin position="12"/>
        <end position="38"/>
    </location>
</feature>
<dbReference type="EMBL" id="RKRK01000002">
    <property type="protein sequence ID" value="RPF58257.1"/>
    <property type="molecule type" value="Genomic_DNA"/>
</dbReference>
<evidence type="ECO:0000256" key="5">
    <source>
        <dbReference type="ARBA" id="ARBA00022989"/>
    </source>
</evidence>
<evidence type="ECO:0000256" key="1">
    <source>
        <dbReference type="ARBA" id="ARBA00004651"/>
    </source>
</evidence>
<keyword evidence="5 7" id="KW-1133">Transmembrane helix</keyword>
<protein>
    <submittedName>
        <fullName evidence="8">Cytochrome bd-I ubiquinol oxidase subunit 2 apoprotein</fullName>
    </submittedName>
</protein>
<evidence type="ECO:0000256" key="2">
    <source>
        <dbReference type="ARBA" id="ARBA00007543"/>
    </source>
</evidence>
<dbReference type="AlphaFoldDB" id="A0A3N5BKL2"/>
<feature type="transmembrane region" description="Helical" evidence="7">
    <location>
        <begin position="240"/>
        <end position="258"/>
    </location>
</feature>
<feature type="transmembrane region" description="Helical" evidence="7">
    <location>
        <begin position="304"/>
        <end position="332"/>
    </location>
</feature>
<name>A0A3N5BKL2_9BACL</name>
<dbReference type="Pfam" id="PF02322">
    <property type="entry name" value="Cyt_bd_oxida_II"/>
    <property type="match status" value="1"/>
</dbReference>
<feature type="transmembrane region" description="Helical" evidence="7">
    <location>
        <begin position="59"/>
        <end position="78"/>
    </location>
</feature>
<keyword evidence="9" id="KW-1185">Reference proteome</keyword>
<sequence length="342" mass="38928">MIFGLEYQTIGIIVLWTFLLGYVIVGSIDWGAGFFALYGRITGRTKDLNQLIARYLNPVWEVTNVFFVFFFVGIVGFFPETAYYYGSTLLIPASISLIILSIRGAFYAFENYGIDSKLSWTILYGLSGLFIPASLSVALVISEGNYIVEGANGHYLDWQSLILSPYAWSVVLLAIISVLYISSAFLTTYAHIANETIGYSILRRWFLMWAGPMIFTCLFVFISLREHNHEHFMNAVNNQLWLFIASFILFIFATLLYYFKKAHTIAFICVFLQFSFAWFGYGMSKMPYILYPYINVNESVVNPSMALSLTIAFILGLLLLVPSLLLLLKLFVFNKAYVKGMK</sequence>
<comment type="similarity">
    <text evidence="2">Belongs to the cytochrome ubiquinol oxidase subunit 2 family.</text>
</comment>
<keyword evidence="4 7" id="KW-0812">Transmembrane</keyword>
<dbReference type="RefSeq" id="WP_123807684.1">
    <property type="nucleotide sequence ID" value="NZ_RKRK01000002.1"/>
</dbReference>
<evidence type="ECO:0000256" key="6">
    <source>
        <dbReference type="ARBA" id="ARBA00023136"/>
    </source>
</evidence>
<dbReference type="InterPro" id="IPR003317">
    <property type="entry name" value="Cyt-d_oxidase_su2"/>
</dbReference>
<comment type="caution">
    <text evidence="8">The sequence shown here is derived from an EMBL/GenBank/DDBJ whole genome shotgun (WGS) entry which is preliminary data.</text>
</comment>
<keyword evidence="6 7" id="KW-0472">Membrane</keyword>
<dbReference type="Proteomes" id="UP000277108">
    <property type="component" value="Unassembled WGS sequence"/>
</dbReference>
<feature type="transmembrane region" description="Helical" evidence="7">
    <location>
        <begin position="205"/>
        <end position="224"/>
    </location>
</feature>